<organism evidence="1 2">
    <name type="scientific">Amycolatopsis australiensis</name>
    <dbReference type="NCBI Taxonomy" id="546364"/>
    <lineage>
        <taxon>Bacteria</taxon>
        <taxon>Bacillati</taxon>
        <taxon>Actinomycetota</taxon>
        <taxon>Actinomycetes</taxon>
        <taxon>Pseudonocardiales</taxon>
        <taxon>Pseudonocardiaceae</taxon>
        <taxon>Amycolatopsis</taxon>
    </lineage>
</organism>
<dbReference type="SUPFAM" id="SSF52540">
    <property type="entry name" value="P-loop containing nucleoside triphosphate hydrolases"/>
    <property type="match status" value="1"/>
</dbReference>
<dbReference type="Gene3D" id="3.40.50.300">
    <property type="entry name" value="P-loop containing nucleotide triphosphate hydrolases"/>
    <property type="match status" value="1"/>
</dbReference>
<proteinExistence type="predicted"/>
<sequence>MMSKGFPRSSASPSDRLIDALLAAPARLGRVRILAVDGPSGAGKSTLAAQVADRLRARGCRTELVSTDAFATWDDPVAWWPRLVDGVLRPLADGVDGAYRRMDWSTGTPRPGELVRVPVPDVLVLEGVSSGRASVRPLLSHLCWLSGGSAAQRLARAVARDGEAAYAELSRWQRFERGWFAVDGTPEAADTRLS</sequence>
<name>A0A1K1QDT9_9PSEU</name>
<dbReference type="Proteomes" id="UP000182740">
    <property type="component" value="Unassembled WGS sequence"/>
</dbReference>
<accession>A0A1K1QDT9</accession>
<dbReference type="InterPro" id="IPR027417">
    <property type="entry name" value="P-loop_NTPase"/>
</dbReference>
<evidence type="ECO:0000313" key="2">
    <source>
        <dbReference type="Proteomes" id="UP000182740"/>
    </source>
</evidence>
<gene>
    <name evidence="1" type="ORF">SAMN04489730_1683</name>
</gene>
<keyword evidence="2" id="KW-1185">Reference proteome</keyword>
<dbReference type="STRING" id="546364.SAMN04489730_1683"/>
<reference evidence="2" key="1">
    <citation type="submission" date="2016-11" db="EMBL/GenBank/DDBJ databases">
        <authorList>
            <person name="Varghese N."/>
            <person name="Submissions S."/>
        </authorList>
    </citation>
    <scope>NUCLEOTIDE SEQUENCE [LARGE SCALE GENOMIC DNA]</scope>
    <source>
        <strain evidence="2">DSM 44671</strain>
    </source>
</reference>
<dbReference type="EMBL" id="FPJG01000006">
    <property type="protein sequence ID" value="SFW58104.1"/>
    <property type="molecule type" value="Genomic_DNA"/>
</dbReference>
<evidence type="ECO:0000313" key="1">
    <source>
        <dbReference type="EMBL" id="SFW58104.1"/>
    </source>
</evidence>
<protein>
    <submittedName>
        <fullName evidence="1">AAA domain-containing protein</fullName>
    </submittedName>
</protein>
<dbReference type="AlphaFoldDB" id="A0A1K1QDT9"/>